<dbReference type="SUPFAM" id="SSF46785">
    <property type="entry name" value="Winged helix' DNA-binding domain"/>
    <property type="match status" value="1"/>
</dbReference>
<dbReference type="EMBL" id="JBHLTC010000030">
    <property type="protein sequence ID" value="MFC0627032.1"/>
    <property type="molecule type" value="Genomic_DNA"/>
</dbReference>
<gene>
    <name evidence="7" type="ORF">ACFFGN_23325</name>
</gene>
<organism evidence="7 8">
    <name type="scientific">Kribbella deserti</name>
    <dbReference type="NCBI Taxonomy" id="1926257"/>
    <lineage>
        <taxon>Bacteria</taxon>
        <taxon>Bacillati</taxon>
        <taxon>Actinomycetota</taxon>
        <taxon>Actinomycetes</taxon>
        <taxon>Propionibacteriales</taxon>
        <taxon>Kribbellaceae</taxon>
        <taxon>Kribbella</taxon>
    </lineage>
</organism>
<evidence type="ECO:0000256" key="2">
    <source>
        <dbReference type="ARBA" id="ARBA00023125"/>
    </source>
</evidence>
<evidence type="ECO:0000313" key="7">
    <source>
        <dbReference type="EMBL" id="MFC0627032.1"/>
    </source>
</evidence>
<dbReference type="InterPro" id="IPR023187">
    <property type="entry name" value="Tscrpt_reg_MarR-type_CS"/>
</dbReference>
<feature type="region of interest" description="Disordered" evidence="4">
    <location>
        <begin position="257"/>
        <end position="323"/>
    </location>
</feature>
<dbReference type="InterPro" id="IPR052526">
    <property type="entry name" value="HTH-type_Bedaq_tolerance"/>
</dbReference>
<dbReference type="SMART" id="SM00418">
    <property type="entry name" value="HTH_ARSR"/>
    <property type="match status" value="1"/>
</dbReference>
<dbReference type="CDD" id="cd00090">
    <property type="entry name" value="HTH_ARSR"/>
    <property type="match status" value="1"/>
</dbReference>
<feature type="compositionally biased region" description="Low complexity" evidence="4">
    <location>
        <begin position="266"/>
        <end position="280"/>
    </location>
</feature>
<name>A0ABV6QTK3_9ACTN</name>
<dbReference type="PANTHER" id="PTHR39515:SF2">
    <property type="entry name" value="HTH-TYPE TRANSCRIPTIONAL REGULATOR RV0880"/>
    <property type="match status" value="1"/>
</dbReference>
<keyword evidence="1" id="KW-0805">Transcription regulation</keyword>
<dbReference type="InterPro" id="IPR011991">
    <property type="entry name" value="ArsR-like_HTH"/>
</dbReference>
<feature type="domain" description="HTH arsR-type" evidence="6">
    <location>
        <begin position="27"/>
        <end position="104"/>
    </location>
</feature>
<dbReference type="PROSITE" id="PS01117">
    <property type="entry name" value="HTH_MARR_1"/>
    <property type="match status" value="1"/>
</dbReference>
<proteinExistence type="predicted"/>
<dbReference type="SMART" id="SM00347">
    <property type="entry name" value="HTH_MARR"/>
    <property type="match status" value="1"/>
</dbReference>
<reference evidence="7 8" key="1">
    <citation type="submission" date="2024-09" db="EMBL/GenBank/DDBJ databases">
        <authorList>
            <person name="Sun Q."/>
            <person name="Mori K."/>
        </authorList>
    </citation>
    <scope>NUCLEOTIDE SEQUENCE [LARGE SCALE GENOMIC DNA]</scope>
    <source>
        <strain evidence="7 8">CGMCC 1.15906</strain>
    </source>
</reference>
<sequence length="323" mass="34357">MAERNDRVALAMAVLDLVDTGHRRISRRLDVVRLKVLATVVVRGPVRPGEIALELGLTAPTVSRHLAALEDEEHVTLTVDPGDGRTFLVAPTVAGRRALRESVDASATAFATDIADWTDAQVTAALTAINHLNTPGPNHPPPRPHPATANPPAALPHSDVKAARTAPPVAAHLPHADDATPLHPPRPPTHADDATPRRPPRLLVAGRSFAPVRLVGSPRRFSRPPWEWLAIGEVGYHLGIPGGNPPSEWPATLRHRDHPPRRAADAGDAGDAGEVGTDAGLSRGYPVVVTPLPSCCTATRLQPGTRTKSRHRSRSTPSRVDAS</sequence>
<evidence type="ECO:0000256" key="3">
    <source>
        <dbReference type="ARBA" id="ARBA00023163"/>
    </source>
</evidence>
<feature type="domain" description="HTH marR-type" evidence="5">
    <location>
        <begin position="24"/>
        <end position="122"/>
    </location>
</feature>
<evidence type="ECO:0000313" key="8">
    <source>
        <dbReference type="Proteomes" id="UP001589890"/>
    </source>
</evidence>
<keyword evidence="2" id="KW-0238">DNA-binding</keyword>
<dbReference type="Proteomes" id="UP001589890">
    <property type="component" value="Unassembled WGS sequence"/>
</dbReference>
<dbReference type="Pfam" id="PF12802">
    <property type="entry name" value="MarR_2"/>
    <property type="match status" value="1"/>
</dbReference>
<keyword evidence="8" id="KW-1185">Reference proteome</keyword>
<evidence type="ECO:0000256" key="1">
    <source>
        <dbReference type="ARBA" id="ARBA00023015"/>
    </source>
</evidence>
<dbReference type="InterPro" id="IPR001845">
    <property type="entry name" value="HTH_ArsR_DNA-bd_dom"/>
</dbReference>
<keyword evidence="3" id="KW-0804">Transcription</keyword>
<dbReference type="PANTHER" id="PTHR39515">
    <property type="entry name" value="CONSERVED PROTEIN"/>
    <property type="match status" value="1"/>
</dbReference>
<comment type="caution">
    <text evidence="7">The sequence shown here is derived from an EMBL/GenBank/DDBJ whole genome shotgun (WGS) entry which is preliminary data.</text>
</comment>
<dbReference type="InterPro" id="IPR036388">
    <property type="entry name" value="WH-like_DNA-bd_sf"/>
</dbReference>
<feature type="region of interest" description="Disordered" evidence="4">
    <location>
        <begin position="131"/>
        <end position="201"/>
    </location>
</feature>
<dbReference type="InterPro" id="IPR000835">
    <property type="entry name" value="HTH_MarR-typ"/>
</dbReference>
<dbReference type="Gene3D" id="1.10.10.10">
    <property type="entry name" value="Winged helix-like DNA-binding domain superfamily/Winged helix DNA-binding domain"/>
    <property type="match status" value="1"/>
</dbReference>
<evidence type="ECO:0000256" key="4">
    <source>
        <dbReference type="SAM" id="MobiDB-lite"/>
    </source>
</evidence>
<dbReference type="RefSeq" id="WP_380051260.1">
    <property type="nucleotide sequence ID" value="NZ_JBHLTC010000030.1"/>
</dbReference>
<protein>
    <submittedName>
        <fullName evidence="7">MarR family winged helix-turn-helix transcriptional regulator</fullName>
    </submittedName>
</protein>
<accession>A0ABV6QTK3</accession>
<evidence type="ECO:0000259" key="5">
    <source>
        <dbReference type="SMART" id="SM00347"/>
    </source>
</evidence>
<feature type="compositionally biased region" description="Low complexity" evidence="4">
    <location>
        <begin position="146"/>
        <end position="157"/>
    </location>
</feature>
<evidence type="ECO:0000259" key="6">
    <source>
        <dbReference type="SMART" id="SM00418"/>
    </source>
</evidence>
<dbReference type="InterPro" id="IPR036390">
    <property type="entry name" value="WH_DNA-bd_sf"/>
</dbReference>